<dbReference type="InterPro" id="IPR046427">
    <property type="entry name" value="Legumain_prodom_sf"/>
</dbReference>
<dbReference type="GO" id="GO:0004197">
    <property type="term" value="F:cysteine-type endopeptidase activity"/>
    <property type="evidence" value="ECO:0007669"/>
    <property type="project" value="InterPro"/>
</dbReference>
<feature type="transmembrane region" description="Helical" evidence="9">
    <location>
        <begin position="6"/>
        <end position="24"/>
    </location>
</feature>
<evidence type="ECO:0000256" key="3">
    <source>
        <dbReference type="ARBA" id="ARBA00022729"/>
    </source>
</evidence>
<name>A0AAW1I3U3_SAPOF</name>
<keyword evidence="5" id="KW-0788">Thiol protease</keyword>
<keyword evidence="2" id="KW-0645">Protease</keyword>
<proteinExistence type="inferred from homology"/>
<dbReference type="CDD" id="cd21115">
    <property type="entry name" value="legumain_C"/>
    <property type="match status" value="1"/>
</dbReference>
<dbReference type="PANTHER" id="PTHR12000">
    <property type="entry name" value="HEMOGLOBINASE FAMILY MEMBER"/>
    <property type="match status" value="1"/>
</dbReference>
<dbReference type="Pfam" id="PF20985">
    <property type="entry name" value="Legum_prodom"/>
    <property type="match status" value="1"/>
</dbReference>
<organism evidence="11 12">
    <name type="scientific">Saponaria officinalis</name>
    <name type="common">Common soapwort</name>
    <name type="synonym">Lychnis saponaria</name>
    <dbReference type="NCBI Taxonomy" id="3572"/>
    <lineage>
        <taxon>Eukaryota</taxon>
        <taxon>Viridiplantae</taxon>
        <taxon>Streptophyta</taxon>
        <taxon>Embryophyta</taxon>
        <taxon>Tracheophyta</taxon>
        <taxon>Spermatophyta</taxon>
        <taxon>Magnoliopsida</taxon>
        <taxon>eudicotyledons</taxon>
        <taxon>Gunneridae</taxon>
        <taxon>Pentapetalae</taxon>
        <taxon>Caryophyllales</taxon>
        <taxon>Caryophyllaceae</taxon>
        <taxon>Caryophylleae</taxon>
        <taxon>Saponaria</taxon>
    </lineage>
</organism>
<evidence type="ECO:0000313" key="11">
    <source>
        <dbReference type="EMBL" id="KAK9683855.1"/>
    </source>
</evidence>
<comment type="caution">
    <text evidence="11">The sequence shown here is derived from an EMBL/GenBank/DDBJ whole genome shotgun (WGS) entry which is preliminary data.</text>
</comment>
<evidence type="ECO:0000256" key="4">
    <source>
        <dbReference type="ARBA" id="ARBA00022801"/>
    </source>
</evidence>
<keyword evidence="9" id="KW-1133">Transmembrane helix</keyword>
<dbReference type="Gene3D" id="1.10.132.130">
    <property type="match status" value="1"/>
</dbReference>
<keyword evidence="9" id="KW-0812">Transmembrane</keyword>
<accession>A0AAW1I3U3</accession>
<protein>
    <recommendedName>
        <fullName evidence="10">Legumain prodomain domain-containing protein</fullName>
    </recommendedName>
</protein>
<reference evidence="11" key="1">
    <citation type="submission" date="2024-03" db="EMBL/GenBank/DDBJ databases">
        <title>WGS assembly of Saponaria officinalis var. Norfolk2.</title>
        <authorList>
            <person name="Jenkins J."/>
            <person name="Shu S."/>
            <person name="Grimwood J."/>
            <person name="Barry K."/>
            <person name="Goodstein D."/>
            <person name="Schmutz J."/>
            <person name="Leebens-Mack J."/>
            <person name="Osbourn A."/>
        </authorList>
    </citation>
    <scope>NUCLEOTIDE SEQUENCE [LARGE SCALE GENOMIC DNA]</scope>
    <source>
        <strain evidence="11">JIC</strain>
    </source>
</reference>
<evidence type="ECO:0000256" key="8">
    <source>
        <dbReference type="PIRSR" id="PIRSR019663-1"/>
    </source>
</evidence>
<gene>
    <name evidence="11" type="ORF">RND81_10G169400</name>
</gene>
<sequence>MSSQNIIILIITMVITLMFSSSFVEGGLRSDVLREFSDKTNVNGTKWAVLIAGSSEFWNYRHQADICHAYHILKQGGLKDENIIVFMYDDIAYHHENPKPGVIINNPKGKNVYPGVPKDYTGANVSASNIFAVILGNKKAIKGGSGKMLKTKPNDHIFIYYADHGGPGILGMPSDEMIYANDFVDVLKKKHASKSYKNMVIYVEACESGSIFDGLLPKNLSIYVTTASKPDESSYACYCDGQGLPEGYYHVCLGDLYSVAWMEDSEQRDMMRETLEQQFITVRKRTGNSTGQEGSSHAMQYGDLSITNHTLSLYIGADSTHKSHTNASDTTPLDVIEQRDADLFYLRRKVERAEDGSEERINAQKQLDEEISRRKKVDQSVASIGRILFGEVNSLVLQSAVRPAGQPLVDDWDCFKSLVKTYEEHCGPLRNYGRKYLRNFANMCNAGSHQGHVARAASQVCTV</sequence>
<feature type="active site" evidence="8">
    <location>
        <position position="164"/>
    </location>
</feature>
<dbReference type="PRINTS" id="PR00776">
    <property type="entry name" value="HEMOGLOBNASE"/>
</dbReference>
<dbReference type="FunFam" id="1.10.132.130:FF:000001">
    <property type="entry name" value="Vacuolar-processing enzyme beta-isozyme"/>
    <property type="match status" value="1"/>
</dbReference>
<feature type="domain" description="Legumain prodomain" evidence="10">
    <location>
        <begin position="365"/>
        <end position="461"/>
    </location>
</feature>
<keyword evidence="6" id="KW-1015">Disulfide bond</keyword>
<dbReference type="Pfam" id="PF01650">
    <property type="entry name" value="Peptidase_C13"/>
    <property type="match status" value="1"/>
</dbReference>
<dbReference type="GO" id="GO:0051603">
    <property type="term" value="P:proteolysis involved in protein catabolic process"/>
    <property type="evidence" value="ECO:0007669"/>
    <property type="project" value="InterPro"/>
</dbReference>
<evidence type="ECO:0000259" key="10">
    <source>
        <dbReference type="Pfam" id="PF20985"/>
    </source>
</evidence>
<keyword evidence="4" id="KW-0378">Hydrolase</keyword>
<evidence type="ECO:0000256" key="5">
    <source>
        <dbReference type="ARBA" id="ARBA00022807"/>
    </source>
</evidence>
<dbReference type="InterPro" id="IPR001096">
    <property type="entry name" value="Peptidase_C13"/>
</dbReference>
<dbReference type="GO" id="GO:0005773">
    <property type="term" value="C:vacuole"/>
    <property type="evidence" value="ECO:0007669"/>
    <property type="project" value="GOC"/>
</dbReference>
<dbReference type="InterPro" id="IPR043577">
    <property type="entry name" value="AE"/>
</dbReference>
<evidence type="ECO:0000313" key="12">
    <source>
        <dbReference type="Proteomes" id="UP001443914"/>
    </source>
</evidence>
<dbReference type="GO" id="GO:0006624">
    <property type="term" value="P:vacuolar protein processing"/>
    <property type="evidence" value="ECO:0007669"/>
    <property type="project" value="TreeGrafter"/>
</dbReference>
<dbReference type="AlphaFoldDB" id="A0AAW1I3U3"/>
<dbReference type="InterPro" id="IPR048501">
    <property type="entry name" value="Legum_prodom"/>
</dbReference>
<evidence type="ECO:0000256" key="2">
    <source>
        <dbReference type="ARBA" id="ARBA00022670"/>
    </source>
</evidence>
<dbReference type="Proteomes" id="UP001443914">
    <property type="component" value="Unassembled WGS sequence"/>
</dbReference>
<dbReference type="Gene3D" id="3.40.50.1460">
    <property type="match status" value="1"/>
</dbReference>
<dbReference type="EMBL" id="JBDFQZ010000010">
    <property type="protein sequence ID" value="KAK9683855.1"/>
    <property type="molecule type" value="Genomic_DNA"/>
</dbReference>
<dbReference type="PIRSF" id="PIRSF500139">
    <property type="entry name" value="AE"/>
    <property type="match status" value="1"/>
</dbReference>
<dbReference type="FunFam" id="3.40.50.1460:FF:000005">
    <property type="entry name" value="Vacuolar-processing enzyme beta-isozyme"/>
    <property type="match status" value="1"/>
</dbReference>
<dbReference type="PIRSF" id="PIRSF019663">
    <property type="entry name" value="Legumain"/>
    <property type="match status" value="1"/>
</dbReference>
<keyword evidence="3" id="KW-0732">Signal</keyword>
<evidence type="ECO:0000256" key="9">
    <source>
        <dbReference type="SAM" id="Phobius"/>
    </source>
</evidence>
<dbReference type="PANTHER" id="PTHR12000:SF50">
    <property type="entry name" value="VACUOLAR-PROCESSING ENZYME GAMMA-ISOZYME"/>
    <property type="match status" value="1"/>
</dbReference>
<keyword evidence="9" id="KW-0472">Membrane</keyword>
<evidence type="ECO:0000256" key="7">
    <source>
        <dbReference type="ARBA" id="ARBA00023180"/>
    </source>
</evidence>
<feature type="active site" description="Nucleophile" evidence="8">
    <location>
        <position position="206"/>
    </location>
</feature>
<keyword evidence="12" id="KW-1185">Reference proteome</keyword>
<evidence type="ECO:0000256" key="6">
    <source>
        <dbReference type="ARBA" id="ARBA00023157"/>
    </source>
</evidence>
<comment type="similarity">
    <text evidence="1">Belongs to the peptidase C13 family.</text>
</comment>
<keyword evidence="7" id="KW-0325">Glycoprotein</keyword>
<evidence type="ECO:0000256" key="1">
    <source>
        <dbReference type="ARBA" id="ARBA00009941"/>
    </source>
</evidence>